<organism evidence="3 4">
    <name type="scientific">Streptomyces violaceusniger</name>
    <dbReference type="NCBI Taxonomy" id="68280"/>
    <lineage>
        <taxon>Bacteria</taxon>
        <taxon>Bacillati</taxon>
        <taxon>Actinomycetota</taxon>
        <taxon>Actinomycetes</taxon>
        <taxon>Kitasatosporales</taxon>
        <taxon>Streptomycetaceae</taxon>
        <taxon>Streptomyces</taxon>
        <taxon>Streptomyces violaceusniger group</taxon>
    </lineage>
</organism>
<feature type="region of interest" description="Disordered" evidence="1">
    <location>
        <begin position="66"/>
        <end position="108"/>
    </location>
</feature>
<name>A0A4D4LAB7_STRVO</name>
<comment type="caution">
    <text evidence="3">The sequence shown here is derived from an EMBL/GenBank/DDBJ whole genome shotgun (WGS) entry which is preliminary data.</text>
</comment>
<evidence type="ECO:0000256" key="1">
    <source>
        <dbReference type="SAM" id="MobiDB-lite"/>
    </source>
</evidence>
<dbReference type="AlphaFoldDB" id="A0A4D4LAB7"/>
<accession>A0A4D4LAB7</accession>
<dbReference type="InterPro" id="IPR025110">
    <property type="entry name" value="AMP-bd_C"/>
</dbReference>
<dbReference type="GO" id="GO:0044550">
    <property type="term" value="P:secondary metabolite biosynthetic process"/>
    <property type="evidence" value="ECO:0007669"/>
    <property type="project" value="TreeGrafter"/>
</dbReference>
<evidence type="ECO:0000313" key="4">
    <source>
        <dbReference type="Proteomes" id="UP000301309"/>
    </source>
</evidence>
<dbReference type="Gene3D" id="3.30.300.30">
    <property type="match status" value="1"/>
</dbReference>
<dbReference type="GO" id="GO:0031177">
    <property type="term" value="F:phosphopantetheine binding"/>
    <property type="evidence" value="ECO:0007669"/>
    <property type="project" value="TreeGrafter"/>
</dbReference>
<dbReference type="PANTHER" id="PTHR45527:SF1">
    <property type="entry name" value="FATTY ACID SYNTHASE"/>
    <property type="match status" value="1"/>
</dbReference>
<dbReference type="SUPFAM" id="SSF56801">
    <property type="entry name" value="Acetyl-CoA synthetase-like"/>
    <property type="match status" value="1"/>
</dbReference>
<proteinExistence type="predicted"/>
<sequence>MRWTADGQLDYLSRADEQVKVRGIRIEPGEVEGVVATHPSVGQVAVVVREDRPGDRRLVAYVVPATEAHPHSHPHAHPHPHMPEARLEDGGPAPSARRWQGRRWRARP</sequence>
<evidence type="ECO:0000259" key="2">
    <source>
        <dbReference type="Pfam" id="PF13193"/>
    </source>
</evidence>
<dbReference type="EMBL" id="BJHW01000001">
    <property type="protein sequence ID" value="GDY58172.1"/>
    <property type="molecule type" value="Genomic_DNA"/>
</dbReference>
<feature type="compositionally biased region" description="Basic residues" evidence="1">
    <location>
        <begin position="71"/>
        <end position="80"/>
    </location>
</feature>
<dbReference type="PANTHER" id="PTHR45527">
    <property type="entry name" value="NONRIBOSOMAL PEPTIDE SYNTHETASE"/>
    <property type="match status" value="1"/>
</dbReference>
<feature type="compositionally biased region" description="Basic residues" evidence="1">
    <location>
        <begin position="99"/>
        <end position="108"/>
    </location>
</feature>
<protein>
    <recommendedName>
        <fullName evidence="2">AMP-binding enzyme C-terminal domain-containing protein</fullName>
    </recommendedName>
</protein>
<dbReference type="Proteomes" id="UP000301309">
    <property type="component" value="Unassembled WGS sequence"/>
</dbReference>
<dbReference type="GO" id="GO:0043041">
    <property type="term" value="P:amino acid activation for nonribosomal peptide biosynthetic process"/>
    <property type="evidence" value="ECO:0007669"/>
    <property type="project" value="TreeGrafter"/>
</dbReference>
<feature type="domain" description="AMP-binding enzyme C-terminal" evidence="2">
    <location>
        <begin position="30"/>
        <end position="67"/>
    </location>
</feature>
<evidence type="ECO:0000313" key="3">
    <source>
        <dbReference type="EMBL" id="GDY58172.1"/>
    </source>
</evidence>
<keyword evidence="4" id="KW-1185">Reference proteome</keyword>
<dbReference type="GO" id="GO:0005737">
    <property type="term" value="C:cytoplasm"/>
    <property type="evidence" value="ECO:0007669"/>
    <property type="project" value="TreeGrafter"/>
</dbReference>
<dbReference type="Pfam" id="PF13193">
    <property type="entry name" value="AMP-binding_C"/>
    <property type="match status" value="1"/>
</dbReference>
<gene>
    <name evidence="3" type="ORF">SVIO_087950</name>
</gene>
<dbReference type="InterPro" id="IPR045851">
    <property type="entry name" value="AMP-bd_C_sf"/>
</dbReference>
<reference evidence="3 4" key="1">
    <citation type="journal article" date="2020" name="Int. J. Syst. Evol. Microbiol.">
        <title>Reclassification of Streptomyces castelarensis and Streptomyces sporoclivatus as later heterotypic synonyms of Streptomyces antimycoticus.</title>
        <authorList>
            <person name="Komaki H."/>
            <person name="Tamura T."/>
        </authorList>
    </citation>
    <scope>NUCLEOTIDE SEQUENCE [LARGE SCALE GENOMIC DNA]</scope>
    <source>
        <strain evidence="3 4">NBRC 13459</strain>
    </source>
</reference>